<evidence type="ECO:0000256" key="4">
    <source>
        <dbReference type="PROSITE-ProRule" id="PRU00236"/>
    </source>
</evidence>
<dbReference type="InterPro" id="IPR026590">
    <property type="entry name" value="Ssirtuin_cat_dom"/>
</dbReference>
<dbReference type="Gene3D" id="3.40.50.1220">
    <property type="entry name" value="TPP-binding domain"/>
    <property type="match status" value="1"/>
</dbReference>
<evidence type="ECO:0000256" key="1">
    <source>
        <dbReference type="ARBA" id="ARBA00012928"/>
    </source>
</evidence>
<evidence type="ECO:0000313" key="6">
    <source>
        <dbReference type="EMBL" id="ADD69641.1"/>
    </source>
</evidence>
<keyword evidence="4" id="KW-0862">Zinc</keyword>
<keyword evidence="4" id="KW-0479">Metal-binding</keyword>
<organism evidence="6 7">
    <name type="scientific">Denitrovibrio acetiphilus (strain DSM 12809 / NBRC 114555 / N2460)</name>
    <dbReference type="NCBI Taxonomy" id="522772"/>
    <lineage>
        <taxon>Bacteria</taxon>
        <taxon>Pseudomonadati</taxon>
        <taxon>Deferribacterota</taxon>
        <taxon>Deferribacteres</taxon>
        <taxon>Deferribacterales</taxon>
        <taxon>Geovibrionaceae</taxon>
        <taxon>Denitrovibrio</taxon>
    </lineage>
</organism>
<keyword evidence="7" id="KW-1185">Reference proteome</keyword>
<dbReference type="InterPro" id="IPR050134">
    <property type="entry name" value="NAD-dep_sirtuin_deacylases"/>
</dbReference>
<proteinExistence type="predicted"/>
<feature type="binding site" evidence="4">
    <location>
        <position position="171"/>
    </location>
    <ligand>
        <name>Zn(2+)</name>
        <dbReference type="ChEBI" id="CHEBI:29105"/>
    </ligand>
</feature>
<dbReference type="PANTHER" id="PTHR11085">
    <property type="entry name" value="NAD-DEPENDENT PROTEIN DEACYLASE SIRTUIN-5, MITOCHONDRIAL-RELATED"/>
    <property type="match status" value="1"/>
</dbReference>
<evidence type="ECO:0000259" key="5">
    <source>
        <dbReference type="PROSITE" id="PS50305"/>
    </source>
</evidence>
<feature type="active site" description="Proton acceptor" evidence="4">
    <location>
        <position position="126"/>
    </location>
</feature>
<dbReference type="AlphaFoldDB" id="D4H6G7"/>
<dbReference type="PROSITE" id="PS50305">
    <property type="entry name" value="SIRTUIN"/>
    <property type="match status" value="1"/>
</dbReference>
<dbReference type="PaxDb" id="522772-Dacet_2891"/>
<feature type="binding site" evidence="4">
    <location>
        <position position="140"/>
    </location>
    <ligand>
        <name>Zn(2+)</name>
        <dbReference type="ChEBI" id="CHEBI:29105"/>
    </ligand>
</feature>
<dbReference type="EC" id="2.3.1.286" evidence="1"/>
<dbReference type="STRING" id="522772.Dacet_2891"/>
<dbReference type="InParanoid" id="D4H6G7"/>
<dbReference type="Gene3D" id="3.30.1600.10">
    <property type="entry name" value="SIR2/SIRT2 'Small Domain"/>
    <property type="match status" value="1"/>
</dbReference>
<dbReference type="PANTHER" id="PTHR11085:SF10">
    <property type="entry name" value="NAD-DEPENDENT PROTEIN DEACYLASE SIRTUIN-5, MITOCHONDRIAL-RELATED"/>
    <property type="match status" value="1"/>
</dbReference>
<evidence type="ECO:0000256" key="3">
    <source>
        <dbReference type="ARBA" id="ARBA00023027"/>
    </source>
</evidence>
<gene>
    <name evidence="6" type="ordered locus">Dacet_2891</name>
</gene>
<dbReference type="InterPro" id="IPR029035">
    <property type="entry name" value="DHS-like_NAD/FAD-binding_dom"/>
</dbReference>
<dbReference type="OrthoDB" id="9800582at2"/>
<dbReference type="Proteomes" id="UP000002012">
    <property type="component" value="Chromosome"/>
</dbReference>
<dbReference type="KEGG" id="dap:Dacet_2891"/>
<reference evidence="6 7" key="1">
    <citation type="journal article" date="2010" name="Stand. Genomic Sci.">
        <title>Complete genome sequence of Denitrovibrio acetiphilus type strain (N2460).</title>
        <authorList>
            <person name="Kiss H."/>
            <person name="Lang E."/>
            <person name="Lapidus A."/>
            <person name="Copeland A."/>
            <person name="Nolan M."/>
            <person name="Glavina Del Rio T."/>
            <person name="Chen F."/>
            <person name="Lucas S."/>
            <person name="Tice H."/>
            <person name="Cheng J.F."/>
            <person name="Han C."/>
            <person name="Goodwin L."/>
            <person name="Pitluck S."/>
            <person name="Liolios K."/>
            <person name="Pati A."/>
            <person name="Ivanova N."/>
            <person name="Mavromatis K."/>
            <person name="Chen A."/>
            <person name="Palaniappan K."/>
            <person name="Land M."/>
            <person name="Hauser L."/>
            <person name="Chang Y.J."/>
            <person name="Jeffries C.D."/>
            <person name="Detter J.C."/>
            <person name="Brettin T."/>
            <person name="Spring S."/>
            <person name="Rohde M."/>
            <person name="Goker M."/>
            <person name="Woyke T."/>
            <person name="Bristow J."/>
            <person name="Eisen J.A."/>
            <person name="Markowitz V."/>
            <person name="Hugenholtz P."/>
            <person name="Kyrpides N.C."/>
            <person name="Klenk H.P."/>
        </authorList>
    </citation>
    <scope>NUCLEOTIDE SEQUENCE [LARGE SCALE GENOMIC DNA]</scope>
    <source>
        <strain evidence="7">DSM 12809 / NBRC 114555 / N2460</strain>
    </source>
</reference>
<name>D4H6G7_DENA2</name>
<accession>D4H6G7</accession>
<dbReference type="GO" id="GO:0070403">
    <property type="term" value="F:NAD+ binding"/>
    <property type="evidence" value="ECO:0007669"/>
    <property type="project" value="InterPro"/>
</dbReference>
<keyword evidence="2" id="KW-0808">Transferase</keyword>
<feature type="binding site" evidence="4">
    <location>
        <position position="134"/>
    </location>
    <ligand>
        <name>Zn(2+)</name>
        <dbReference type="ChEBI" id="CHEBI:29105"/>
    </ligand>
</feature>
<feature type="domain" description="Deacetylase sirtuin-type" evidence="5">
    <location>
        <begin position="1"/>
        <end position="274"/>
    </location>
</feature>
<dbReference type="EMBL" id="CP001968">
    <property type="protein sequence ID" value="ADD69641.1"/>
    <property type="molecule type" value="Genomic_DNA"/>
</dbReference>
<protein>
    <recommendedName>
        <fullName evidence="1">protein acetyllysine N-acetyltransferase</fullName>
        <ecNumber evidence="1">2.3.1.286</ecNumber>
    </recommendedName>
</protein>
<dbReference type="eggNOG" id="COG0846">
    <property type="taxonomic scope" value="Bacteria"/>
</dbReference>
<dbReference type="Pfam" id="PF02146">
    <property type="entry name" value="SIR2"/>
    <property type="match status" value="1"/>
</dbReference>
<dbReference type="GO" id="GO:0017136">
    <property type="term" value="F:histone deacetylase activity, NAD-dependent"/>
    <property type="evidence" value="ECO:0007669"/>
    <property type="project" value="TreeGrafter"/>
</dbReference>
<sequence>MDNLITLLKDAQTCLFLTSAGMSADSGIPTFRDRDGYWRNFPIFKEKGLHPQELASPHSFRTQAHHSWAFYEWRRRNARENTPHIGYEIINDMLNNYFKNAFVHTTNTDGYHLISGLDESKVMEVHGSIWRIQCMNGNGCRFMYEQNDQVPLCELDYETMSASDMPLCPHCSSLLRPNVLMFGDWEYVEHLHQYNNYRQFLDEVHIPDLIFLVGSSSEIPTNDYIAKSLQSHGAKVITINPDPDSTRVCRPDIYIQQGAAKAFGVIRDALDQIR</sequence>
<dbReference type="SUPFAM" id="SSF52467">
    <property type="entry name" value="DHS-like NAD/FAD-binding domain"/>
    <property type="match status" value="1"/>
</dbReference>
<evidence type="ECO:0000313" key="7">
    <source>
        <dbReference type="Proteomes" id="UP000002012"/>
    </source>
</evidence>
<feature type="binding site" evidence="4">
    <location>
        <position position="168"/>
    </location>
    <ligand>
        <name>Zn(2+)</name>
        <dbReference type="ChEBI" id="CHEBI:29105"/>
    </ligand>
</feature>
<dbReference type="InterPro" id="IPR026591">
    <property type="entry name" value="Sirtuin_cat_small_dom_sf"/>
</dbReference>
<dbReference type="InterPro" id="IPR003000">
    <property type="entry name" value="Sirtuin"/>
</dbReference>
<evidence type="ECO:0000256" key="2">
    <source>
        <dbReference type="ARBA" id="ARBA00022679"/>
    </source>
</evidence>
<dbReference type="GO" id="GO:0046872">
    <property type="term" value="F:metal ion binding"/>
    <property type="evidence" value="ECO:0007669"/>
    <property type="project" value="UniProtKB-KW"/>
</dbReference>
<keyword evidence="3" id="KW-0520">NAD</keyword>
<dbReference type="HOGENOM" id="CLU_023643_2_0_0"/>